<dbReference type="RefSeq" id="WP_049400418.1">
    <property type="nucleotide sequence ID" value="NZ_CP027562.1"/>
</dbReference>
<comment type="caution">
    <text evidence="1">The sequence shown here is derived from an EMBL/GenBank/DDBJ whole genome shotgun (WGS) entry which is preliminary data.</text>
</comment>
<protein>
    <submittedName>
        <fullName evidence="1">Uncharacterized protein</fullName>
    </submittedName>
</protein>
<sequence>MEKFDWSKVEFARTPWRSRVIPDALPILIRWAQEGEAHSYSDLAQELHDTFGHEIKPRKDLYGTVAGGVAQALQWLSEQWKEPIPPLHAIVVNKNTKHPGEGAITISPAYFAGKKLDTEEERRAHLREAMEDVFTYPNWDRVARALGATMLTPSAGAVEEVAADAPLPLPKVQEGGRPESDEHKALKAWMASHPEEFEDFGCFPMGSNEKLLSSGDRLDAHFDNGRHRLAVEVKTSKCSEDELQRGVYQAVKYRAVLRAEQKAIRHVPNGEAVLVSTRAPNAETRALIKRLQVRFQQVPLEAEQE</sequence>
<evidence type="ECO:0000313" key="2">
    <source>
        <dbReference type="Proteomes" id="UP000634179"/>
    </source>
</evidence>
<dbReference type="EMBL" id="JADUOV010000008">
    <property type="protein sequence ID" value="MBH1790810.1"/>
    <property type="molecule type" value="Genomic_DNA"/>
</dbReference>
<accession>A0A2R3Q2H1</accession>
<name>A0A2R3Q2H1_STEMA</name>
<dbReference type="AlphaFoldDB" id="A0A2R3Q2H1"/>
<reference evidence="1" key="1">
    <citation type="submission" date="2020-11" db="EMBL/GenBank/DDBJ databases">
        <title>Enhanced detection system for hospital associated transmission using whole genome sequencing surveillance.</title>
        <authorList>
            <person name="Harrison L.H."/>
            <person name="Van Tyne D."/>
            <person name="Marsh J.W."/>
            <person name="Griffith M.P."/>
            <person name="Snyder D.J."/>
            <person name="Cooper V.S."/>
            <person name="Mustapha M."/>
        </authorList>
    </citation>
    <scope>NUCLEOTIDE SEQUENCE</scope>
    <source>
        <strain evidence="1">STEN00053</strain>
    </source>
</reference>
<gene>
    <name evidence="1" type="ORF">I5V89_13105</name>
</gene>
<proteinExistence type="predicted"/>
<organism evidence="1 2">
    <name type="scientific">Stenotrophomonas maltophilia</name>
    <name type="common">Pseudomonas maltophilia</name>
    <name type="synonym">Xanthomonas maltophilia</name>
    <dbReference type="NCBI Taxonomy" id="40324"/>
    <lineage>
        <taxon>Bacteria</taxon>
        <taxon>Pseudomonadati</taxon>
        <taxon>Pseudomonadota</taxon>
        <taxon>Gammaproteobacteria</taxon>
        <taxon>Lysobacterales</taxon>
        <taxon>Lysobacteraceae</taxon>
        <taxon>Stenotrophomonas</taxon>
        <taxon>Stenotrophomonas maltophilia group</taxon>
    </lineage>
</organism>
<dbReference type="Proteomes" id="UP000634179">
    <property type="component" value="Unassembled WGS sequence"/>
</dbReference>
<evidence type="ECO:0000313" key="1">
    <source>
        <dbReference type="EMBL" id="MBH1790810.1"/>
    </source>
</evidence>